<dbReference type="AlphaFoldDB" id="A0A6B9FP06"/>
<dbReference type="OrthoDB" id="7210457at2"/>
<protein>
    <submittedName>
        <fullName evidence="1">Uncharacterized protein</fullName>
    </submittedName>
</protein>
<evidence type="ECO:0000313" key="2">
    <source>
        <dbReference type="Proteomes" id="UP000012488"/>
    </source>
</evidence>
<name>A0A6B9FP06_9HYPH</name>
<sequence length="157" mass="17652">MSPDEIIGFVKARKVNELLELHGAVIEELRERKIVRSANGPIGDYAEFLFAKAFGWTLVNNSKKDTMRSMRTTGPIRSKAAASHLITNHANSVRSESCPKSISIFSPVFCSMWIIPYIAQSSFLTSLSSLDRVSTRIRTAGYSDWKMMFGAYRPRKT</sequence>
<dbReference type="KEGG" id="mmes:MMSR116_18175"/>
<dbReference type="EMBL" id="CP043538">
    <property type="protein sequence ID" value="QGY03599.1"/>
    <property type="molecule type" value="Genomic_DNA"/>
</dbReference>
<proteinExistence type="predicted"/>
<gene>
    <name evidence="1" type="ORF">MMSR116_18175</name>
</gene>
<dbReference type="Proteomes" id="UP000012488">
    <property type="component" value="Chromosome"/>
</dbReference>
<reference evidence="1 2" key="1">
    <citation type="journal article" date="2012" name="Genet. Mol. Biol.">
        <title>Analysis of 16S rRNA and mxaF genes revealing insights into Methylobacterium niche-specific plant association.</title>
        <authorList>
            <person name="Dourado M.N."/>
            <person name="Andreote F.D."/>
            <person name="Dini-Andreote F."/>
            <person name="Conti R."/>
            <person name="Araujo J.M."/>
            <person name="Araujo W.L."/>
        </authorList>
    </citation>
    <scope>NUCLEOTIDE SEQUENCE [LARGE SCALE GENOMIC DNA]</scope>
    <source>
        <strain evidence="1 2">SR1.6/6</strain>
    </source>
</reference>
<organism evidence="1 2">
    <name type="scientific">Methylobacterium mesophilicum SR1.6/6</name>
    <dbReference type="NCBI Taxonomy" id="908290"/>
    <lineage>
        <taxon>Bacteria</taxon>
        <taxon>Pseudomonadati</taxon>
        <taxon>Pseudomonadota</taxon>
        <taxon>Alphaproteobacteria</taxon>
        <taxon>Hyphomicrobiales</taxon>
        <taxon>Methylobacteriaceae</taxon>
        <taxon>Methylobacterium</taxon>
    </lineage>
</organism>
<dbReference type="RefSeq" id="WP_158168944.1">
    <property type="nucleotide sequence ID" value="NZ_CP043538.1"/>
</dbReference>
<reference evidence="1 2" key="2">
    <citation type="journal article" date="2013" name="Genome Announc.">
        <title>Draft Genome Sequence of Methylobacterium mesophilicum Strain SR1.6/6, Isolated from Citrus sinensis.</title>
        <authorList>
            <person name="Marinho Almeida D."/>
            <person name="Dini-Andreote F."/>
            <person name="Camargo Neves A.A."/>
            <person name="Juca Ramos R.T."/>
            <person name="Andreote F.D."/>
            <person name="Carneiro A.R."/>
            <person name="Oliveira de Souza Lima A."/>
            <person name="Caracciolo Gomes de Sa P.H."/>
            <person name="Ribeiro Barbosa M.S."/>
            <person name="Araujo W.L."/>
            <person name="Silva A."/>
        </authorList>
    </citation>
    <scope>NUCLEOTIDE SEQUENCE [LARGE SCALE GENOMIC DNA]</scope>
    <source>
        <strain evidence="1 2">SR1.6/6</strain>
    </source>
</reference>
<accession>A0A6B9FP06</accession>
<evidence type="ECO:0000313" key="1">
    <source>
        <dbReference type="EMBL" id="QGY03599.1"/>
    </source>
</evidence>